<dbReference type="Proteomes" id="UP000183080">
    <property type="component" value="Unassembled WGS sequence"/>
</dbReference>
<dbReference type="GO" id="GO:0016423">
    <property type="term" value="F:tRNA (guanine) methyltransferase activity"/>
    <property type="evidence" value="ECO:0007669"/>
    <property type="project" value="TreeGrafter"/>
</dbReference>
<evidence type="ECO:0000256" key="1">
    <source>
        <dbReference type="ARBA" id="ARBA00004496"/>
    </source>
</evidence>
<gene>
    <name evidence="8" type="ORF">BD935_04400</name>
</gene>
<keyword evidence="6" id="KW-0819">tRNA processing</keyword>
<dbReference type="PANTHER" id="PTHR14911">
    <property type="entry name" value="THUMP DOMAIN-CONTAINING"/>
    <property type="match status" value="1"/>
</dbReference>
<dbReference type="STRING" id="1888995.BD935_04400"/>
<accession>A0A1J5TIR4</accession>
<dbReference type="PANTHER" id="PTHR14911:SF21">
    <property type="entry name" value="N2-METHYLGUANOSINE TRNA METHYLTRANSFERASE"/>
    <property type="match status" value="1"/>
</dbReference>
<keyword evidence="5" id="KW-0949">S-adenosyl-L-methionine</keyword>
<protein>
    <recommendedName>
        <fullName evidence="7">Ribosomal RNA large subunit methyltransferase K/L-like methyltransferase domain-containing protein</fullName>
    </recommendedName>
</protein>
<dbReference type="InterPro" id="IPR002052">
    <property type="entry name" value="DNA_methylase_N6_adenine_CS"/>
</dbReference>
<keyword evidence="4" id="KW-0808">Transferase</keyword>
<feature type="domain" description="Ribosomal RNA large subunit methyltransferase K/L-like methyltransferase" evidence="7">
    <location>
        <begin position="163"/>
        <end position="303"/>
    </location>
</feature>
<dbReference type="EMBL" id="MIZA01000007">
    <property type="protein sequence ID" value="OIR20842.1"/>
    <property type="molecule type" value="Genomic_DNA"/>
</dbReference>
<dbReference type="InterPro" id="IPR053943">
    <property type="entry name" value="RlmKL-like_Mtase_CS"/>
</dbReference>
<dbReference type="GO" id="GO:0005737">
    <property type="term" value="C:cytoplasm"/>
    <property type="evidence" value="ECO:0007669"/>
    <property type="project" value="UniProtKB-SubCell"/>
</dbReference>
<evidence type="ECO:0000313" key="8">
    <source>
        <dbReference type="EMBL" id="OIR20842.1"/>
    </source>
</evidence>
<dbReference type="PROSITE" id="PS00092">
    <property type="entry name" value="N6_MTASE"/>
    <property type="match status" value="1"/>
</dbReference>
<keyword evidence="3" id="KW-0489">Methyltransferase</keyword>
<dbReference type="PROSITE" id="PS01261">
    <property type="entry name" value="UPF0020"/>
    <property type="match status" value="1"/>
</dbReference>
<sequence>MKEKYLLELGGENTDLGKYEALELLKFQKYSPFLEKDYESIIVISTSKKIEKNIIARLSMTKRISRIIFTSNKENVKDILTDLEEINIEDLNFAIRQIGGKKLESEKTAILIGEKISTKNETNLDTPQVTVLFYQNKEFFISLKYAEIDTGYKRCLNHHISNRPYFSPIGIHPRIARAMINLSNCANDKTLIDPFCGTGGILIEGADMGLKVTGIDLKEKMIEFSKGNLKHYGFKANLINSDFKEISSLEFGSIVCDPPYGIASTSGGENIKKLMERSLDVFQKCMENKQRLVIAVSDFKMIKHENLTQIYKFEWYIHKSLTRNIIVLEKN</sequence>
<dbReference type="CDD" id="cd02440">
    <property type="entry name" value="AdoMet_MTases"/>
    <property type="match status" value="1"/>
</dbReference>
<proteinExistence type="predicted"/>
<dbReference type="InterPro" id="IPR000241">
    <property type="entry name" value="RlmKL-like_Mtase"/>
</dbReference>
<dbReference type="Pfam" id="PF01170">
    <property type="entry name" value="UPF0020"/>
    <property type="match status" value="1"/>
</dbReference>
<dbReference type="AlphaFoldDB" id="A0A1J5TIR4"/>
<name>A0A1J5TIR4_9ARCH</name>
<dbReference type="InterPro" id="IPR029063">
    <property type="entry name" value="SAM-dependent_MTases_sf"/>
</dbReference>
<evidence type="ECO:0000256" key="4">
    <source>
        <dbReference type="ARBA" id="ARBA00022679"/>
    </source>
</evidence>
<evidence type="ECO:0000259" key="7">
    <source>
        <dbReference type="Pfam" id="PF01170"/>
    </source>
</evidence>
<comment type="subcellular location">
    <subcellularLocation>
        <location evidence="1">Cytoplasm</location>
    </subcellularLocation>
</comment>
<reference evidence="8 9" key="1">
    <citation type="submission" date="2016-08" db="EMBL/GenBank/DDBJ databases">
        <title>New Insights into Marine Group III Euryarchaeota, from dark to light.</title>
        <authorList>
            <person name="Haro-Moreno J.M."/>
            <person name="Rodriguez-Valera F."/>
            <person name="Lopez-Garcia P."/>
            <person name="Moreira D."/>
            <person name="Martin-Cuadrado A.B."/>
        </authorList>
    </citation>
    <scope>NUCLEOTIDE SEQUENCE [LARGE SCALE GENOMIC DNA]</scope>
    <source>
        <strain evidence="8">CG-Epi1</strain>
    </source>
</reference>
<evidence type="ECO:0000313" key="9">
    <source>
        <dbReference type="Proteomes" id="UP000183080"/>
    </source>
</evidence>
<evidence type="ECO:0000256" key="5">
    <source>
        <dbReference type="ARBA" id="ARBA00022691"/>
    </source>
</evidence>
<dbReference type="GO" id="GO:0030488">
    <property type="term" value="P:tRNA methylation"/>
    <property type="evidence" value="ECO:0007669"/>
    <property type="project" value="TreeGrafter"/>
</dbReference>
<dbReference type="Gene3D" id="3.40.50.150">
    <property type="entry name" value="Vaccinia Virus protein VP39"/>
    <property type="match status" value="1"/>
</dbReference>
<comment type="caution">
    <text evidence="8">The sequence shown here is derived from an EMBL/GenBank/DDBJ whole genome shotgun (WGS) entry which is preliminary data.</text>
</comment>
<dbReference type="GO" id="GO:0003676">
    <property type="term" value="F:nucleic acid binding"/>
    <property type="evidence" value="ECO:0007669"/>
    <property type="project" value="InterPro"/>
</dbReference>
<dbReference type="SUPFAM" id="SSF53335">
    <property type="entry name" value="S-adenosyl-L-methionine-dependent methyltransferases"/>
    <property type="match status" value="1"/>
</dbReference>
<evidence type="ECO:0000256" key="3">
    <source>
        <dbReference type="ARBA" id="ARBA00022603"/>
    </source>
</evidence>
<keyword evidence="2" id="KW-0963">Cytoplasm</keyword>
<evidence type="ECO:0000256" key="2">
    <source>
        <dbReference type="ARBA" id="ARBA00022490"/>
    </source>
</evidence>
<evidence type="ECO:0000256" key="6">
    <source>
        <dbReference type="ARBA" id="ARBA00022694"/>
    </source>
</evidence>
<organism evidence="8 9">
    <name type="scientific">Marine Group III euryarchaeote CG-Epi1</name>
    <dbReference type="NCBI Taxonomy" id="1888995"/>
    <lineage>
        <taxon>Archaea</taxon>
        <taxon>Methanobacteriati</taxon>
        <taxon>Thermoplasmatota</taxon>
        <taxon>Thermoplasmata</taxon>
        <taxon>Candidatus Thermoprofundales</taxon>
    </lineage>
</organism>